<protein>
    <submittedName>
        <fullName evidence="6">Mn2+ efflux pump MntP</fullName>
    </submittedName>
</protein>
<comment type="caution">
    <text evidence="6">The sequence shown here is derived from an EMBL/GenBank/DDBJ whole genome shotgun (WGS) entry which is preliminary data.</text>
</comment>
<keyword evidence="7" id="KW-1185">Reference proteome</keyword>
<feature type="transmembrane region" description="Helical" evidence="5">
    <location>
        <begin position="139"/>
        <end position="159"/>
    </location>
</feature>
<reference evidence="6" key="1">
    <citation type="submission" date="2017-12" db="EMBL/GenBank/DDBJ databases">
        <title>Sequencing the genomes of 1000 Actinobacteria strains.</title>
        <authorList>
            <person name="Klenk H.-P."/>
        </authorList>
    </citation>
    <scope>NUCLEOTIDE SEQUENCE [LARGE SCALE GENOMIC DNA]</scope>
    <source>
        <strain evidence="6">DSM 44228</strain>
    </source>
</reference>
<evidence type="ECO:0000256" key="5">
    <source>
        <dbReference type="SAM" id="Phobius"/>
    </source>
</evidence>
<dbReference type="EMBL" id="PJNB01000001">
    <property type="protein sequence ID" value="PKW18286.1"/>
    <property type="molecule type" value="Genomic_DNA"/>
</dbReference>
<evidence type="ECO:0000313" key="6">
    <source>
        <dbReference type="EMBL" id="PKW18286.1"/>
    </source>
</evidence>
<proteinExistence type="predicted"/>
<dbReference type="PANTHER" id="PTHR35529">
    <property type="entry name" value="MANGANESE EFFLUX PUMP MNTP-RELATED"/>
    <property type="match status" value="1"/>
</dbReference>
<dbReference type="AlphaFoldDB" id="A0A2N3Y5S3"/>
<sequence>MLRAGGDMIGQAANLVALGFFLGLDNFRTAVLLGPLRLGWRRMALVAVNFGFWDGAAPLVGLLLGHYVGEAIGPVADYVGPIALGAYGLYLLLRAWRHPVTDTEQELEHSWMLFGLPLPLSVDNVLAGASLGLLGFSPWLPAVLFGVITAVMTFVGLVLGRTAFRLVRRRLNIRYEIVTGIALIIEAIVLGLSGGD</sequence>
<organism evidence="6 7">
    <name type="scientific">Saccharopolyspora spinosa</name>
    <dbReference type="NCBI Taxonomy" id="60894"/>
    <lineage>
        <taxon>Bacteria</taxon>
        <taxon>Bacillati</taxon>
        <taxon>Actinomycetota</taxon>
        <taxon>Actinomycetes</taxon>
        <taxon>Pseudonocardiales</taxon>
        <taxon>Pseudonocardiaceae</taxon>
        <taxon>Saccharopolyspora</taxon>
    </lineage>
</organism>
<evidence type="ECO:0000256" key="1">
    <source>
        <dbReference type="ARBA" id="ARBA00022475"/>
    </source>
</evidence>
<evidence type="ECO:0000256" key="3">
    <source>
        <dbReference type="ARBA" id="ARBA00022989"/>
    </source>
</evidence>
<name>A0A2N3Y5S3_SACSN</name>
<feature type="transmembrane region" description="Helical" evidence="5">
    <location>
        <begin position="12"/>
        <end position="33"/>
    </location>
</feature>
<dbReference type="STRING" id="994479.GCA_000194155_07010"/>
<dbReference type="Pfam" id="PF02659">
    <property type="entry name" value="Mntp"/>
    <property type="match status" value="1"/>
</dbReference>
<feature type="transmembrane region" description="Helical" evidence="5">
    <location>
        <begin position="171"/>
        <end position="192"/>
    </location>
</feature>
<keyword evidence="2 5" id="KW-0812">Transmembrane</keyword>
<keyword evidence="3 5" id="KW-1133">Transmembrane helix</keyword>
<dbReference type="PANTHER" id="PTHR35529:SF1">
    <property type="entry name" value="MANGANESE EFFLUX PUMP MNTP-RELATED"/>
    <property type="match status" value="1"/>
</dbReference>
<gene>
    <name evidence="6" type="ORF">A8926_6358</name>
</gene>
<keyword evidence="1" id="KW-1003">Cell membrane</keyword>
<accession>A0A2N3Y5S3</accession>
<dbReference type="Proteomes" id="UP000233786">
    <property type="component" value="Unassembled WGS sequence"/>
</dbReference>
<evidence type="ECO:0000256" key="4">
    <source>
        <dbReference type="ARBA" id="ARBA00023136"/>
    </source>
</evidence>
<evidence type="ECO:0000256" key="2">
    <source>
        <dbReference type="ARBA" id="ARBA00022692"/>
    </source>
</evidence>
<keyword evidence="4 5" id="KW-0472">Membrane</keyword>
<feature type="transmembrane region" description="Helical" evidence="5">
    <location>
        <begin position="75"/>
        <end position="93"/>
    </location>
</feature>
<dbReference type="RefSeq" id="WP_237710914.1">
    <property type="nucleotide sequence ID" value="NZ_CP061007.1"/>
</dbReference>
<dbReference type="InterPro" id="IPR003810">
    <property type="entry name" value="Mntp/YtaF"/>
</dbReference>
<evidence type="ECO:0000313" key="7">
    <source>
        <dbReference type="Proteomes" id="UP000233786"/>
    </source>
</evidence>
<feature type="transmembrane region" description="Helical" evidence="5">
    <location>
        <begin position="113"/>
        <end position="133"/>
    </location>
</feature>
<feature type="transmembrane region" description="Helical" evidence="5">
    <location>
        <begin position="45"/>
        <end position="69"/>
    </location>
</feature>